<name>Q2RPB2_RHORT</name>
<keyword evidence="3" id="KW-1185">Reference proteome</keyword>
<dbReference type="eggNOG" id="COG2331">
    <property type="taxonomic scope" value="Bacteria"/>
</dbReference>
<dbReference type="Gene3D" id="2.20.28.30">
    <property type="entry name" value="RNA polymerase ii, chain L"/>
    <property type="match status" value="1"/>
</dbReference>
<feature type="domain" description="Putative regulatory protein FmdB zinc ribbon" evidence="1">
    <location>
        <begin position="4"/>
        <end position="43"/>
    </location>
</feature>
<evidence type="ECO:0000313" key="3">
    <source>
        <dbReference type="Proteomes" id="UP000001929"/>
    </source>
</evidence>
<accession>Q2RPB2</accession>
<organism evidence="2 3">
    <name type="scientific">Rhodospirillum rubrum (strain ATCC 11170 / ATH 1.1.1 / DSM 467 / LMG 4362 / NCIMB 8255 / S1)</name>
    <dbReference type="NCBI Taxonomy" id="269796"/>
    <lineage>
        <taxon>Bacteria</taxon>
        <taxon>Pseudomonadati</taxon>
        <taxon>Pseudomonadota</taxon>
        <taxon>Alphaproteobacteria</taxon>
        <taxon>Rhodospirillales</taxon>
        <taxon>Rhodospirillaceae</taxon>
        <taxon>Rhodospirillum</taxon>
    </lineage>
</organism>
<dbReference type="HOGENOM" id="CLU_184429_0_0_5"/>
<gene>
    <name evidence="2" type="ordered locus">Rru_A3238</name>
</gene>
<protein>
    <recommendedName>
        <fullName evidence="1">Putative regulatory protein FmdB zinc ribbon domain-containing protein</fullName>
    </recommendedName>
</protein>
<dbReference type="KEGG" id="rru:Rru_A3238"/>
<evidence type="ECO:0000259" key="1">
    <source>
        <dbReference type="SMART" id="SM00834"/>
    </source>
</evidence>
<proteinExistence type="predicted"/>
<dbReference type="Proteomes" id="UP000001929">
    <property type="component" value="Chromosome"/>
</dbReference>
<sequence length="80" mass="8682">MSEMPLYSYHCPACNAEFEVLLGLSETAVCPQCGATEPERLLGRTAAPSTSSGKLAKFRQQAAREGHFSNYSKSEIKGKL</sequence>
<dbReference type="SMART" id="SM00834">
    <property type="entry name" value="CxxC_CXXC_SSSS"/>
    <property type="match status" value="1"/>
</dbReference>
<dbReference type="PATRIC" id="fig|269796.9.peg.3353"/>
<reference evidence="2 3" key="1">
    <citation type="journal article" date="2011" name="Stand. Genomic Sci.">
        <title>Complete genome sequence of Rhodospirillum rubrum type strain (S1).</title>
        <authorList>
            <person name="Munk A.C."/>
            <person name="Copeland A."/>
            <person name="Lucas S."/>
            <person name="Lapidus A."/>
            <person name="Del Rio T.G."/>
            <person name="Barry K."/>
            <person name="Detter J.C."/>
            <person name="Hammon N."/>
            <person name="Israni S."/>
            <person name="Pitluck S."/>
            <person name="Brettin T."/>
            <person name="Bruce D."/>
            <person name="Han C."/>
            <person name="Tapia R."/>
            <person name="Gilna P."/>
            <person name="Schmutz J."/>
            <person name="Larimer F."/>
            <person name="Land M."/>
            <person name="Kyrpides N.C."/>
            <person name="Mavromatis K."/>
            <person name="Richardson P."/>
            <person name="Rohde M."/>
            <person name="Goker M."/>
            <person name="Klenk H.P."/>
            <person name="Zhang Y."/>
            <person name="Roberts G.P."/>
            <person name="Reslewic S."/>
            <person name="Schwartz D.C."/>
        </authorList>
    </citation>
    <scope>NUCLEOTIDE SEQUENCE [LARGE SCALE GENOMIC DNA]</scope>
    <source>
        <strain evidence="3">ATCC 11170 / ATH 1.1.1 / DSM 467 / LMG 4362 / NCIMB 8255 / S1</strain>
    </source>
</reference>
<evidence type="ECO:0000313" key="2">
    <source>
        <dbReference type="EMBL" id="ABC24033.1"/>
    </source>
</evidence>
<dbReference type="EnsemblBacteria" id="ABC24033">
    <property type="protein sequence ID" value="ABC24033"/>
    <property type="gene ID" value="Rru_A3238"/>
</dbReference>
<dbReference type="InterPro" id="IPR013429">
    <property type="entry name" value="Regulatory_FmdB_Zinc_ribbon"/>
</dbReference>
<dbReference type="Pfam" id="PF09723">
    <property type="entry name" value="Zn_ribbon_8"/>
    <property type="match status" value="1"/>
</dbReference>
<dbReference type="PhylomeDB" id="Q2RPB2"/>
<dbReference type="NCBIfam" id="TIGR02605">
    <property type="entry name" value="CxxC_CxxC_SSSS"/>
    <property type="match status" value="1"/>
</dbReference>
<dbReference type="AlphaFoldDB" id="Q2RPB2"/>
<dbReference type="EMBL" id="CP000230">
    <property type="protein sequence ID" value="ABC24033.1"/>
    <property type="molecule type" value="Genomic_DNA"/>
</dbReference>
<dbReference type="STRING" id="269796.Rru_A3238"/>